<organism evidence="1 2">
    <name type="scientific">Theobroma cacao</name>
    <name type="common">Cacao</name>
    <name type="synonym">Cocoa</name>
    <dbReference type="NCBI Taxonomy" id="3641"/>
    <lineage>
        <taxon>Eukaryota</taxon>
        <taxon>Viridiplantae</taxon>
        <taxon>Streptophyta</taxon>
        <taxon>Embryophyta</taxon>
        <taxon>Tracheophyta</taxon>
        <taxon>Spermatophyta</taxon>
        <taxon>Magnoliopsida</taxon>
        <taxon>eudicotyledons</taxon>
        <taxon>Gunneridae</taxon>
        <taxon>Pentapetalae</taxon>
        <taxon>rosids</taxon>
        <taxon>malvids</taxon>
        <taxon>Malvales</taxon>
        <taxon>Malvaceae</taxon>
        <taxon>Byttnerioideae</taxon>
        <taxon>Theobroma</taxon>
    </lineage>
</organism>
<dbReference type="Gramene" id="EOY31462">
    <property type="protein sequence ID" value="EOY31462"/>
    <property type="gene ID" value="TCM_038395"/>
</dbReference>
<name>A0A061GQL9_THECC</name>
<protein>
    <submittedName>
        <fullName evidence="1">Uncharacterized protein</fullName>
    </submittedName>
</protein>
<proteinExistence type="predicted"/>
<sequence length="59" mass="6752">MFSTDQEGERGFRRKCKCGKGLDKSCENLRPFNTPSLSSLHSFQLLDLHRVNQLLLPTT</sequence>
<keyword evidence="2" id="KW-1185">Reference proteome</keyword>
<accession>A0A061GQL9</accession>
<dbReference type="AlphaFoldDB" id="A0A061GQL9"/>
<evidence type="ECO:0000313" key="2">
    <source>
        <dbReference type="Proteomes" id="UP000026915"/>
    </source>
</evidence>
<dbReference type="Proteomes" id="UP000026915">
    <property type="component" value="Chromosome 9"/>
</dbReference>
<dbReference type="EMBL" id="CM001887">
    <property type="protein sequence ID" value="EOY31462.1"/>
    <property type="molecule type" value="Genomic_DNA"/>
</dbReference>
<reference evidence="1 2" key="1">
    <citation type="journal article" date="2013" name="Genome Biol.">
        <title>The genome sequence of the most widely cultivated cacao type and its use to identify candidate genes regulating pod color.</title>
        <authorList>
            <person name="Motamayor J.C."/>
            <person name="Mockaitis K."/>
            <person name="Schmutz J."/>
            <person name="Haiminen N."/>
            <person name="Iii D.L."/>
            <person name="Cornejo O."/>
            <person name="Findley S.D."/>
            <person name="Zheng P."/>
            <person name="Utro F."/>
            <person name="Royaert S."/>
            <person name="Saski C."/>
            <person name="Jenkins J."/>
            <person name="Podicheti R."/>
            <person name="Zhao M."/>
            <person name="Scheffler B.E."/>
            <person name="Stack J.C."/>
            <person name="Feltus F.A."/>
            <person name="Mustiga G.M."/>
            <person name="Amores F."/>
            <person name="Phillips W."/>
            <person name="Marelli J.P."/>
            <person name="May G.D."/>
            <person name="Shapiro H."/>
            <person name="Ma J."/>
            <person name="Bustamante C.D."/>
            <person name="Schnell R.J."/>
            <person name="Main D."/>
            <person name="Gilbert D."/>
            <person name="Parida L."/>
            <person name="Kuhn D.N."/>
        </authorList>
    </citation>
    <scope>NUCLEOTIDE SEQUENCE [LARGE SCALE GENOMIC DNA]</scope>
    <source>
        <strain evidence="2">cv. Matina 1-6</strain>
    </source>
</reference>
<dbReference type="HOGENOM" id="CLU_2965593_0_0_1"/>
<gene>
    <name evidence="1" type="ORF">TCM_038395</name>
</gene>
<dbReference type="InParanoid" id="A0A061GQL9"/>
<evidence type="ECO:0000313" key="1">
    <source>
        <dbReference type="EMBL" id="EOY31462.1"/>
    </source>
</evidence>